<dbReference type="PANTHER" id="PTHR43290:SF2">
    <property type="entry name" value="MEVALONATE KINASE"/>
    <property type="match status" value="1"/>
</dbReference>
<dbReference type="PROSITE" id="PS00627">
    <property type="entry name" value="GHMP_KINASES_ATP"/>
    <property type="match status" value="1"/>
</dbReference>
<feature type="domain" description="GHMP kinase C-terminal" evidence="21">
    <location>
        <begin position="318"/>
        <end position="391"/>
    </location>
</feature>
<evidence type="ECO:0000256" key="10">
    <source>
        <dbReference type="ARBA" id="ARBA00022840"/>
    </source>
</evidence>
<evidence type="ECO:0000256" key="13">
    <source>
        <dbReference type="ARBA" id="ARBA00023011"/>
    </source>
</evidence>
<evidence type="ECO:0000256" key="6">
    <source>
        <dbReference type="ARBA" id="ARBA00022679"/>
    </source>
</evidence>
<keyword evidence="16 19" id="KW-0753">Steroid metabolism</keyword>
<dbReference type="InterPro" id="IPR014721">
    <property type="entry name" value="Ribsml_uS5_D2-typ_fold_subgr"/>
</dbReference>
<dbReference type="GO" id="GO:0006696">
    <property type="term" value="P:ergosterol biosynthetic process"/>
    <property type="evidence" value="ECO:0007669"/>
    <property type="project" value="TreeGrafter"/>
</dbReference>
<evidence type="ECO:0000256" key="11">
    <source>
        <dbReference type="ARBA" id="ARBA00022842"/>
    </source>
</evidence>
<keyword evidence="8 19" id="KW-0547">Nucleotide-binding</keyword>
<evidence type="ECO:0000256" key="7">
    <source>
        <dbReference type="ARBA" id="ARBA00022723"/>
    </source>
</evidence>
<dbReference type="SUPFAM" id="SSF55060">
    <property type="entry name" value="GHMP Kinase, C-terminal domain"/>
    <property type="match status" value="1"/>
</dbReference>
<dbReference type="InterPro" id="IPR006203">
    <property type="entry name" value="GHMP_knse_ATP-bd_CS"/>
</dbReference>
<evidence type="ECO:0000256" key="17">
    <source>
        <dbReference type="ARBA" id="ARBA00029310"/>
    </source>
</evidence>
<proteinExistence type="inferred from homology"/>
<keyword evidence="23" id="KW-1185">Reference proteome</keyword>
<dbReference type="InterPro" id="IPR006205">
    <property type="entry name" value="Mev_gal_kin"/>
</dbReference>
<comment type="pathway">
    <text evidence="18 19">Isoprenoid biosynthesis; isopentenyl diphosphate biosynthesis via mevalonate pathway; isopentenyl diphosphate from (R)-mevalonate: step 1/3.</text>
</comment>
<dbReference type="Gene3D" id="3.30.230.10">
    <property type="match status" value="1"/>
</dbReference>
<dbReference type="GO" id="GO:0004496">
    <property type="term" value="F:mevalonate kinase activity"/>
    <property type="evidence" value="ECO:0007669"/>
    <property type="project" value="UniProtKB-EC"/>
</dbReference>
<evidence type="ECO:0000256" key="15">
    <source>
        <dbReference type="ARBA" id="ARBA00023166"/>
    </source>
</evidence>
<evidence type="ECO:0000256" key="5">
    <source>
        <dbReference type="ARBA" id="ARBA00022516"/>
    </source>
</evidence>
<dbReference type="SUPFAM" id="SSF54211">
    <property type="entry name" value="Ribosomal protein S5 domain 2-like"/>
    <property type="match status" value="1"/>
</dbReference>
<dbReference type="FunFam" id="3.30.230.10:FF:000027">
    <property type="entry name" value="Mevalonate kinase"/>
    <property type="match status" value="1"/>
</dbReference>
<evidence type="ECO:0000259" key="21">
    <source>
        <dbReference type="Pfam" id="PF08544"/>
    </source>
</evidence>
<evidence type="ECO:0000259" key="20">
    <source>
        <dbReference type="Pfam" id="PF00288"/>
    </source>
</evidence>
<keyword evidence="6 19" id="KW-0808">Transferase</keyword>
<evidence type="ECO:0000256" key="12">
    <source>
        <dbReference type="ARBA" id="ARBA00022955"/>
    </source>
</evidence>
<comment type="catalytic activity">
    <reaction evidence="17">
        <text>(R)-mevalonate + ATP = (R)-5-phosphomevalonate + ADP + H(+)</text>
        <dbReference type="Rhea" id="RHEA:17065"/>
        <dbReference type="ChEBI" id="CHEBI:15378"/>
        <dbReference type="ChEBI" id="CHEBI:30616"/>
        <dbReference type="ChEBI" id="CHEBI:36464"/>
        <dbReference type="ChEBI" id="CHEBI:58146"/>
        <dbReference type="ChEBI" id="CHEBI:456216"/>
        <dbReference type="EC" id="2.7.1.36"/>
    </reaction>
    <physiologicalReaction direction="left-to-right" evidence="17">
        <dbReference type="Rhea" id="RHEA:17066"/>
    </physiologicalReaction>
</comment>
<comment type="similarity">
    <text evidence="2 19">Belongs to the GHMP kinase family. Mevalonate kinase subfamily.</text>
</comment>
<keyword evidence="15 19" id="KW-1207">Sterol metabolism</keyword>
<organism evidence="22 23">
    <name type="scientific">Clonostachys chloroleuca</name>
    <dbReference type="NCBI Taxonomy" id="1926264"/>
    <lineage>
        <taxon>Eukaryota</taxon>
        <taxon>Fungi</taxon>
        <taxon>Dikarya</taxon>
        <taxon>Ascomycota</taxon>
        <taxon>Pezizomycotina</taxon>
        <taxon>Sordariomycetes</taxon>
        <taxon>Hypocreomycetidae</taxon>
        <taxon>Hypocreales</taxon>
        <taxon>Bionectriaceae</taxon>
        <taxon>Clonostachys</taxon>
    </lineage>
</organism>
<evidence type="ECO:0000256" key="9">
    <source>
        <dbReference type="ARBA" id="ARBA00022777"/>
    </source>
</evidence>
<dbReference type="AlphaFoldDB" id="A0AA35MH03"/>
<dbReference type="GO" id="GO:0019287">
    <property type="term" value="P:isopentenyl diphosphate biosynthetic process, mevalonate pathway"/>
    <property type="evidence" value="ECO:0007669"/>
    <property type="project" value="TreeGrafter"/>
</dbReference>
<evidence type="ECO:0000313" key="23">
    <source>
        <dbReference type="Proteomes" id="UP001160390"/>
    </source>
</evidence>
<dbReference type="Pfam" id="PF08544">
    <property type="entry name" value="GHMP_kinases_C"/>
    <property type="match status" value="1"/>
</dbReference>
<dbReference type="GO" id="GO:0046872">
    <property type="term" value="F:metal ion binding"/>
    <property type="evidence" value="ECO:0007669"/>
    <property type="project" value="UniProtKB-KW"/>
</dbReference>
<keyword evidence="10 19" id="KW-0067">ATP-binding</keyword>
<evidence type="ECO:0000256" key="1">
    <source>
        <dbReference type="ARBA" id="ARBA00004496"/>
    </source>
</evidence>
<evidence type="ECO:0000256" key="16">
    <source>
        <dbReference type="ARBA" id="ARBA00023221"/>
    </source>
</evidence>
<gene>
    <name evidence="22" type="ORF">CCHLO57077_00003308</name>
</gene>
<feature type="domain" description="GHMP kinase N-terminal" evidence="20">
    <location>
        <begin position="156"/>
        <end position="235"/>
    </location>
</feature>
<comment type="subcellular location">
    <subcellularLocation>
        <location evidence="1 19">Cytoplasm</location>
    </subcellularLocation>
</comment>
<dbReference type="InterPro" id="IPR020568">
    <property type="entry name" value="Ribosomal_Su5_D2-typ_SF"/>
</dbReference>
<keyword evidence="7" id="KW-0479">Metal-binding</keyword>
<name>A0AA35MH03_9HYPO</name>
<keyword evidence="14 19" id="KW-0443">Lipid metabolism</keyword>
<dbReference type="NCBIfam" id="TIGR00549">
    <property type="entry name" value="mevalon_kin"/>
    <property type="match status" value="1"/>
</dbReference>
<evidence type="ECO:0000256" key="19">
    <source>
        <dbReference type="RuleBase" id="RU363087"/>
    </source>
</evidence>
<keyword evidence="4 19" id="KW-0963">Cytoplasm</keyword>
<protein>
    <recommendedName>
        <fullName evidence="3 19">Mevalonate kinase</fullName>
        <shortName evidence="19">MK</shortName>
        <ecNumber evidence="3 19">2.7.1.36</ecNumber>
    </recommendedName>
</protein>
<dbReference type="Proteomes" id="UP001160390">
    <property type="component" value="Unassembled WGS sequence"/>
</dbReference>
<dbReference type="Pfam" id="PF00288">
    <property type="entry name" value="GHMP_kinases_N"/>
    <property type="match status" value="1"/>
</dbReference>
<comment type="caution">
    <text evidence="22">The sequence shown here is derived from an EMBL/GenBank/DDBJ whole genome shotgun (WGS) entry which is preliminary data.</text>
</comment>
<comment type="function">
    <text evidence="19">Mevalonate kinase; part of the second module of ergosterol biosynthesis pathway that includes the middle steps of the pathway. The second module is carried out in the vacuole and involves the formation of farnesyl diphosphate, which is also an important intermediate in the biosynthesis of ubiquinone, dolichol, heme and prenylated proteins.</text>
</comment>
<keyword evidence="13 19" id="KW-0756">Sterol biosynthesis</keyword>
<keyword evidence="11" id="KW-0460">Magnesium</keyword>
<dbReference type="GO" id="GO:0005524">
    <property type="term" value="F:ATP binding"/>
    <property type="evidence" value="ECO:0007669"/>
    <property type="project" value="UniProtKB-KW"/>
</dbReference>
<dbReference type="FunFam" id="3.30.70.890:FF:000003">
    <property type="entry name" value="Mevalonate kinase"/>
    <property type="match status" value="1"/>
</dbReference>
<dbReference type="PRINTS" id="PR00959">
    <property type="entry name" value="MEVGALKINASE"/>
</dbReference>
<dbReference type="InterPro" id="IPR013750">
    <property type="entry name" value="GHMP_kinase_C_dom"/>
</dbReference>
<dbReference type="GO" id="GO:0005829">
    <property type="term" value="C:cytosol"/>
    <property type="evidence" value="ECO:0007669"/>
    <property type="project" value="TreeGrafter"/>
</dbReference>
<sequence>MAPTLNRINGLKADRKDSNPMAPAFMVSAPGKVIVFGEHSVVYGRAAIAAAISLRSYLHVTTLSKSKRTITLRFPDIGFVHTWNIDDLPWSMFQKPGKKKSYYDLVTELDPDLVDALEPHISVVSPDSPEELRKVHERSASAFLYLFLSLGSKSFPACLYTLRSTIPIGAGLGSSASISVCLSAALLLQVRTLAGPHPDQPSEEARLQVERINRWAFVSEMCIHGNPSGIDNTVATQGKAVFFQRTDYDKPPSVRPLWDFPELPLLLVDTKQAKSTAFEVAKVGTLNKTHPDLVGSILDAMGKVTTTVADLIEEEDFDATDEEDLRRVGELMTINHGLLVSLGVSHPRLERIRELVDHEGIGWTKLTGAGGGGCSITLLRPELPIERLNKLEAQLEEENYQKFETTLGGDGVGVLWPAVLKNGTEEDEQGGMEIDLEKFLNAEGTEGVERLVGVHGHGGEREGWKFWRVESRI</sequence>
<evidence type="ECO:0000256" key="8">
    <source>
        <dbReference type="ARBA" id="ARBA00022741"/>
    </source>
</evidence>
<evidence type="ECO:0000256" key="2">
    <source>
        <dbReference type="ARBA" id="ARBA00006495"/>
    </source>
</evidence>
<keyword evidence="5 19" id="KW-0444">Lipid biosynthesis</keyword>
<dbReference type="EC" id="2.7.1.36" evidence="3 19"/>
<evidence type="ECO:0000256" key="18">
    <source>
        <dbReference type="ARBA" id="ARBA00029438"/>
    </source>
</evidence>
<keyword evidence="9 19" id="KW-0418">Kinase</keyword>
<evidence type="ECO:0000256" key="3">
    <source>
        <dbReference type="ARBA" id="ARBA00012103"/>
    </source>
</evidence>
<reference evidence="22" key="1">
    <citation type="submission" date="2023-01" db="EMBL/GenBank/DDBJ databases">
        <authorList>
            <person name="Piombo E."/>
        </authorList>
    </citation>
    <scope>NUCLEOTIDE SEQUENCE</scope>
</reference>
<dbReference type="InterPro" id="IPR006204">
    <property type="entry name" value="GHMP_kinase_N_dom"/>
</dbReference>
<dbReference type="PANTHER" id="PTHR43290">
    <property type="entry name" value="MEVALONATE KINASE"/>
    <property type="match status" value="1"/>
</dbReference>
<dbReference type="EMBL" id="CABFNP030001284">
    <property type="protein sequence ID" value="CAI6096807.1"/>
    <property type="molecule type" value="Genomic_DNA"/>
</dbReference>
<accession>A0AA35MH03</accession>
<evidence type="ECO:0000256" key="4">
    <source>
        <dbReference type="ARBA" id="ARBA00022490"/>
    </source>
</evidence>
<dbReference type="Gene3D" id="3.30.70.890">
    <property type="entry name" value="GHMP kinase, C-terminal domain"/>
    <property type="match status" value="1"/>
</dbReference>
<evidence type="ECO:0000313" key="22">
    <source>
        <dbReference type="EMBL" id="CAI6096807.1"/>
    </source>
</evidence>
<keyword evidence="12 19" id="KW-0752">Steroid biosynthesis</keyword>
<dbReference type="InterPro" id="IPR036554">
    <property type="entry name" value="GHMP_kinase_C_sf"/>
</dbReference>
<evidence type="ECO:0000256" key="14">
    <source>
        <dbReference type="ARBA" id="ARBA00023098"/>
    </source>
</evidence>